<proteinExistence type="predicted"/>
<dbReference type="SUPFAM" id="SSF52499">
    <property type="entry name" value="Isochorismatase-like hydrolases"/>
    <property type="match status" value="1"/>
</dbReference>
<keyword evidence="2" id="KW-0378">Hydrolase</keyword>
<dbReference type="Pfam" id="PF00857">
    <property type="entry name" value="Isochorismatase"/>
    <property type="match status" value="1"/>
</dbReference>
<evidence type="ECO:0000313" key="3">
    <source>
        <dbReference type="Proteomes" id="UP000255103"/>
    </source>
</evidence>
<evidence type="ECO:0000313" key="2">
    <source>
        <dbReference type="EMBL" id="STP11693.1"/>
    </source>
</evidence>
<dbReference type="GO" id="GO:0008908">
    <property type="term" value="F:isochorismatase activity"/>
    <property type="evidence" value="ECO:0007669"/>
    <property type="project" value="UniProtKB-EC"/>
</dbReference>
<dbReference type="Proteomes" id="UP000255103">
    <property type="component" value="Unassembled WGS sequence"/>
</dbReference>
<accession>A0A377JV79</accession>
<sequence length="181" mass="20250">MRAVLKAKKMLFVCVDIQERLLELMAHKESVVKNANILLQATQILQAPLLVTEQYPKGLGKTHSAINIPANTPILEKTSFGIFGDENIKNHIAKSKCKILVFFGIESHICMLQSIVEARNLGYECYFVADASSSRNALNHNLALEFFRTIGVNVLPTEAILFRMLGDSKHEHFKAISNLVK</sequence>
<gene>
    <name evidence="2" type="ORF">NCTC12219_01592</name>
</gene>
<protein>
    <submittedName>
        <fullName evidence="2">Isochorismatase hydrolase</fullName>
        <ecNumber evidence="2">3.3.2.1</ecNumber>
    </submittedName>
</protein>
<dbReference type="InterPro" id="IPR036380">
    <property type="entry name" value="Isochorismatase-like_sf"/>
</dbReference>
<evidence type="ECO:0000259" key="1">
    <source>
        <dbReference type="Pfam" id="PF00857"/>
    </source>
</evidence>
<dbReference type="InterPro" id="IPR000868">
    <property type="entry name" value="Isochorismatase-like_dom"/>
</dbReference>
<dbReference type="EMBL" id="UGHX01000001">
    <property type="protein sequence ID" value="STP11693.1"/>
    <property type="molecule type" value="Genomic_DNA"/>
</dbReference>
<feature type="domain" description="Isochorismatase-like" evidence="1">
    <location>
        <begin position="11"/>
        <end position="158"/>
    </location>
</feature>
<dbReference type="PANTHER" id="PTHR14119:SF3">
    <property type="entry name" value="ISOCHORISMATASE DOMAIN-CONTAINING PROTEIN 2"/>
    <property type="match status" value="1"/>
</dbReference>
<dbReference type="EC" id="3.3.2.1" evidence="2"/>
<dbReference type="AlphaFoldDB" id="A0A377JV79"/>
<dbReference type="RefSeq" id="WP_115722221.1">
    <property type="nucleotide sequence ID" value="NZ_UGHX01000001.1"/>
</dbReference>
<dbReference type="Gene3D" id="3.40.50.850">
    <property type="entry name" value="Isochorismatase-like"/>
    <property type="match status" value="1"/>
</dbReference>
<dbReference type="PANTHER" id="PTHR14119">
    <property type="entry name" value="HYDROLASE"/>
    <property type="match status" value="1"/>
</dbReference>
<dbReference type="InterPro" id="IPR050993">
    <property type="entry name" value="Isochorismatase_domain"/>
</dbReference>
<reference evidence="2 3" key="1">
    <citation type="submission" date="2018-06" db="EMBL/GenBank/DDBJ databases">
        <authorList>
            <consortium name="Pathogen Informatics"/>
            <person name="Doyle S."/>
        </authorList>
    </citation>
    <scope>NUCLEOTIDE SEQUENCE [LARGE SCALE GENOMIC DNA]</scope>
    <source>
        <strain evidence="2 3">NCTC12219</strain>
    </source>
</reference>
<organism evidence="2 3">
    <name type="scientific">Helicobacter cinaedi</name>
    <dbReference type="NCBI Taxonomy" id="213"/>
    <lineage>
        <taxon>Bacteria</taxon>
        <taxon>Pseudomonadati</taxon>
        <taxon>Campylobacterota</taxon>
        <taxon>Epsilonproteobacteria</taxon>
        <taxon>Campylobacterales</taxon>
        <taxon>Helicobacteraceae</taxon>
        <taxon>Helicobacter</taxon>
    </lineage>
</organism>
<name>A0A377JV79_9HELI</name>